<comment type="caution">
    <text evidence="1">The sequence shown here is derived from an EMBL/GenBank/DDBJ whole genome shotgun (WGS) entry which is preliminary data.</text>
</comment>
<evidence type="ECO:0000313" key="1">
    <source>
        <dbReference type="EMBL" id="GME84781.1"/>
    </source>
</evidence>
<protein>
    <submittedName>
        <fullName evidence="1">Unnamed protein product</fullName>
    </submittedName>
</protein>
<dbReference type="EMBL" id="BSXS01005761">
    <property type="protein sequence ID" value="GME84781.1"/>
    <property type="molecule type" value="Genomic_DNA"/>
</dbReference>
<proteinExistence type="predicted"/>
<sequence>MSLTTATTTTTTSDSSIRADTTTTTTTVSSGYPDHNNSKEMETTTAEYSSQSMTPSNSISHELMPGVSPSKSSNSLDWTRIQEKAFVRWINYKLQLKHYDTLMNLNELGHGLYLFHLIDCLLDHDALITQNSKSETTTATATATATATPTATPTTNETESESEFIYKRFEIRSTFTDP</sequence>
<accession>A0ACB5TBI3</accession>
<name>A0ACB5TBI3_AMBMO</name>
<reference evidence="1" key="1">
    <citation type="submission" date="2023-04" db="EMBL/GenBank/DDBJ databases">
        <title>Ambrosiozyma monospora NBRC 10751.</title>
        <authorList>
            <person name="Ichikawa N."/>
            <person name="Sato H."/>
            <person name="Tonouchi N."/>
        </authorList>
    </citation>
    <scope>NUCLEOTIDE SEQUENCE</scope>
    <source>
        <strain evidence="1">NBRC 10751</strain>
    </source>
</reference>
<organism evidence="1 2">
    <name type="scientific">Ambrosiozyma monospora</name>
    <name type="common">Yeast</name>
    <name type="synonym">Endomycopsis monosporus</name>
    <dbReference type="NCBI Taxonomy" id="43982"/>
    <lineage>
        <taxon>Eukaryota</taxon>
        <taxon>Fungi</taxon>
        <taxon>Dikarya</taxon>
        <taxon>Ascomycota</taxon>
        <taxon>Saccharomycotina</taxon>
        <taxon>Pichiomycetes</taxon>
        <taxon>Pichiales</taxon>
        <taxon>Pichiaceae</taxon>
        <taxon>Ambrosiozyma</taxon>
    </lineage>
</organism>
<gene>
    <name evidence="1" type="ORF">Amon02_000709000</name>
</gene>
<dbReference type="Proteomes" id="UP001165064">
    <property type="component" value="Unassembled WGS sequence"/>
</dbReference>
<keyword evidence="2" id="KW-1185">Reference proteome</keyword>
<evidence type="ECO:0000313" key="2">
    <source>
        <dbReference type="Proteomes" id="UP001165064"/>
    </source>
</evidence>